<gene>
    <name evidence="1" type="ORF">MLD38_026312</name>
</gene>
<evidence type="ECO:0000313" key="2">
    <source>
        <dbReference type="Proteomes" id="UP001057402"/>
    </source>
</evidence>
<reference evidence="2" key="1">
    <citation type="journal article" date="2023" name="Front. Plant Sci.">
        <title>Chromosomal-level genome assembly of Melastoma candidum provides insights into trichome evolution.</title>
        <authorList>
            <person name="Zhong Y."/>
            <person name="Wu W."/>
            <person name="Sun C."/>
            <person name="Zou P."/>
            <person name="Liu Y."/>
            <person name="Dai S."/>
            <person name="Zhou R."/>
        </authorList>
    </citation>
    <scope>NUCLEOTIDE SEQUENCE [LARGE SCALE GENOMIC DNA]</scope>
</reference>
<dbReference type="EMBL" id="CM042886">
    <property type="protein sequence ID" value="KAI4341611.1"/>
    <property type="molecule type" value="Genomic_DNA"/>
</dbReference>
<organism evidence="1 2">
    <name type="scientific">Melastoma candidum</name>
    <dbReference type="NCBI Taxonomy" id="119954"/>
    <lineage>
        <taxon>Eukaryota</taxon>
        <taxon>Viridiplantae</taxon>
        <taxon>Streptophyta</taxon>
        <taxon>Embryophyta</taxon>
        <taxon>Tracheophyta</taxon>
        <taxon>Spermatophyta</taxon>
        <taxon>Magnoliopsida</taxon>
        <taxon>eudicotyledons</taxon>
        <taxon>Gunneridae</taxon>
        <taxon>Pentapetalae</taxon>
        <taxon>rosids</taxon>
        <taxon>malvids</taxon>
        <taxon>Myrtales</taxon>
        <taxon>Melastomataceae</taxon>
        <taxon>Melastomatoideae</taxon>
        <taxon>Melastomateae</taxon>
        <taxon>Melastoma</taxon>
    </lineage>
</organism>
<name>A0ACB9P3B4_9MYRT</name>
<comment type="caution">
    <text evidence="1">The sequence shown here is derived from an EMBL/GenBank/DDBJ whole genome shotgun (WGS) entry which is preliminary data.</text>
</comment>
<keyword evidence="2" id="KW-1185">Reference proteome</keyword>
<proteinExistence type="predicted"/>
<protein>
    <submittedName>
        <fullName evidence="1">Uncharacterized protein</fullName>
    </submittedName>
</protein>
<evidence type="ECO:0000313" key="1">
    <source>
        <dbReference type="EMBL" id="KAI4341611.1"/>
    </source>
</evidence>
<dbReference type="Proteomes" id="UP001057402">
    <property type="component" value="Chromosome 7"/>
</dbReference>
<sequence length="131" mass="14282">MDIDVPWDTGGVWFLIFSHLHYHHYCCMAPTSPSIPSPTSSKTLHRSSPFSALLSVFVVLLLVLPIQPLHGVSPLPSDASSTSSRRFLSESLAVSAFHPQQAKTHQPPASRSEYEAGDHEVPSGPNPISNR</sequence>
<accession>A0ACB9P3B4</accession>